<keyword evidence="2" id="KW-1185">Reference proteome</keyword>
<dbReference type="AlphaFoldDB" id="A0A8X6R187"/>
<sequence>MRACGATSKCYLRLGNFDDFKFGNCIFLVFFSKNDQLCLVENSDQLLIKYPRIGSRVRRNQTTVMWICDCWMQEGKTDRRGRSHPLQCTTSRENRQIVRMTVTDHSVISRTVAQPIESVTHHSVHARTLRRCLQQSGLSTRLSLLGLPLKQNYRRLRRQ</sequence>
<protein>
    <submittedName>
        <fullName evidence="1">Transposable element Tcb1 transposase</fullName>
    </submittedName>
</protein>
<comment type="caution">
    <text evidence="1">The sequence shown here is derived from an EMBL/GenBank/DDBJ whole genome shotgun (WGS) entry which is preliminary data.</text>
</comment>
<proteinExistence type="predicted"/>
<evidence type="ECO:0000313" key="1">
    <source>
        <dbReference type="EMBL" id="GFX86270.1"/>
    </source>
</evidence>
<dbReference type="EMBL" id="BMAU01021004">
    <property type="protein sequence ID" value="GFX86270.1"/>
    <property type="molecule type" value="Genomic_DNA"/>
</dbReference>
<evidence type="ECO:0000313" key="2">
    <source>
        <dbReference type="Proteomes" id="UP000887159"/>
    </source>
</evidence>
<organism evidence="1 2">
    <name type="scientific">Trichonephila clavipes</name>
    <name type="common">Golden silk orbweaver</name>
    <name type="synonym">Nephila clavipes</name>
    <dbReference type="NCBI Taxonomy" id="2585209"/>
    <lineage>
        <taxon>Eukaryota</taxon>
        <taxon>Metazoa</taxon>
        <taxon>Ecdysozoa</taxon>
        <taxon>Arthropoda</taxon>
        <taxon>Chelicerata</taxon>
        <taxon>Arachnida</taxon>
        <taxon>Araneae</taxon>
        <taxon>Araneomorphae</taxon>
        <taxon>Entelegynae</taxon>
        <taxon>Araneoidea</taxon>
        <taxon>Nephilidae</taxon>
        <taxon>Trichonephila</taxon>
    </lineage>
</organism>
<gene>
    <name evidence="1" type="primary">NCL1_10765</name>
    <name evidence="1" type="ORF">TNCV_2561521</name>
</gene>
<dbReference type="Proteomes" id="UP000887159">
    <property type="component" value="Unassembled WGS sequence"/>
</dbReference>
<reference evidence="1" key="1">
    <citation type="submission" date="2020-08" db="EMBL/GenBank/DDBJ databases">
        <title>Multicomponent nature underlies the extraordinary mechanical properties of spider dragline silk.</title>
        <authorList>
            <person name="Kono N."/>
            <person name="Nakamura H."/>
            <person name="Mori M."/>
            <person name="Yoshida Y."/>
            <person name="Ohtoshi R."/>
            <person name="Malay A.D."/>
            <person name="Moran D.A.P."/>
            <person name="Tomita M."/>
            <person name="Numata K."/>
            <person name="Arakawa K."/>
        </authorList>
    </citation>
    <scope>NUCLEOTIDE SEQUENCE</scope>
</reference>
<accession>A0A8X6R187</accession>
<name>A0A8X6R187_TRICX</name>